<feature type="non-terminal residue" evidence="2">
    <location>
        <position position="61"/>
    </location>
</feature>
<feature type="non-terminal residue" evidence="2">
    <location>
        <position position="1"/>
    </location>
</feature>
<evidence type="ECO:0000313" key="2">
    <source>
        <dbReference type="EMBL" id="KAL0181722.1"/>
    </source>
</evidence>
<evidence type="ECO:0000313" key="3">
    <source>
        <dbReference type="Proteomes" id="UP001529510"/>
    </source>
</evidence>
<name>A0ABD0Q6Y2_CIRMR</name>
<keyword evidence="3" id="KW-1185">Reference proteome</keyword>
<dbReference type="Proteomes" id="UP001529510">
    <property type="component" value="Unassembled WGS sequence"/>
</dbReference>
<dbReference type="AlphaFoldDB" id="A0ABD0Q6Y2"/>
<proteinExistence type="predicted"/>
<evidence type="ECO:0000256" key="1">
    <source>
        <dbReference type="SAM" id="MobiDB-lite"/>
    </source>
</evidence>
<evidence type="ECO:0008006" key="4">
    <source>
        <dbReference type="Google" id="ProtNLM"/>
    </source>
</evidence>
<protein>
    <recommendedName>
        <fullName evidence="4">Clade I nitrous oxide reductase</fullName>
    </recommendedName>
</protein>
<reference evidence="2 3" key="1">
    <citation type="submission" date="2024-05" db="EMBL/GenBank/DDBJ databases">
        <title>Genome sequencing and assembly of Indian major carp, Cirrhinus mrigala (Hamilton, 1822).</title>
        <authorList>
            <person name="Mohindra V."/>
            <person name="Chowdhury L.M."/>
            <person name="Lal K."/>
            <person name="Jena J.K."/>
        </authorList>
    </citation>
    <scope>NUCLEOTIDE SEQUENCE [LARGE SCALE GENOMIC DNA]</scope>
    <source>
        <strain evidence="2">CM1030</strain>
        <tissue evidence="2">Blood</tissue>
    </source>
</reference>
<comment type="caution">
    <text evidence="2">The sequence shown here is derived from an EMBL/GenBank/DDBJ whole genome shotgun (WGS) entry which is preliminary data.</text>
</comment>
<dbReference type="EMBL" id="JAMKFB020000011">
    <property type="protein sequence ID" value="KAL0181722.1"/>
    <property type="molecule type" value="Genomic_DNA"/>
</dbReference>
<accession>A0ABD0Q6Y2</accession>
<feature type="compositionally biased region" description="Basic and acidic residues" evidence="1">
    <location>
        <begin position="1"/>
        <end position="17"/>
    </location>
</feature>
<feature type="compositionally biased region" description="Basic and acidic residues" evidence="1">
    <location>
        <begin position="43"/>
        <end position="61"/>
    </location>
</feature>
<feature type="region of interest" description="Disordered" evidence="1">
    <location>
        <begin position="1"/>
        <end position="61"/>
    </location>
</feature>
<organism evidence="2 3">
    <name type="scientific">Cirrhinus mrigala</name>
    <name type="common">Mrigala</name>
    <dbReference type="NCBI Taxonomy" id="683832"/>
    <lineage>
        <taxon>Eukaryota</taxon>
        <taxon>Metazoa</taxon>
        <taxon>Chordata</taxon>
        <taxon>Craniata</taxon>
        <taxon>Vertebrata</taxon>
        <taxon>Euteleostomi</taxon>
        <taxon>Actinopterygii</taxon>
        <taxon>Neopterygii</taxon>
        <taxon>Teleostei</taxon>
        <taxon>Ostariophysi</taxon>
        <taxon>Cypriniformes</taxon>
        <taxon>Cyprinidae</taxon>
        <taxon>Labeoninae</taxon>
        <taxon>Labeonini</taxon>
        <taxon>Cirrhinus</taxon>
    </lineage>
</organism>
<gene>
    <name evidence="2" type="ORF">M9458_024128</name>
</gene>
<sequence length="61" mass="7113">VQQRPDQHERPAHEQDGAGRAMVPSGDHLRPAHHQLPHLLQLDQKRRVVRGDVRQRQRSET</sequence>